<keyword evidence="2" id="KW-0067">ATP-binding</keyword>
<dbReference type="STRING" id="13690.AX777_15895"/>
<organism evidence="3 4">
    <name type="scientific">Sphingobium yanoikuyae</name>
    <name type="common">Sphingomonas yanoikuyae</name>
    <dbReference type="NCBI Taxonomy" id="13690"/>
    <lineage>
        <taxon>Bacteria</taxon>
        <taxon>Pseudomonadati</taxon>
        <taxon>Pseudomonadota</taxon>
        <taxon>Alphaproteobacteria</taxon>
        <taxon>Sphingomonadales</taxon>
        <taxon>Sphingomonadaceae</taxon>
        <taxon>Sphingobium</taxon>
    </lineage>
</organism>
<keyword evidence="1" id="KW-0547">Nucleotide-binding</keyword>
<reference evidence="3 4" key="1">
    <citation type="submission" date="2014-03" db="EMBL/GenBank/DDBJ databases">
        <title>Genome sequence of Sphingobium yanoikuyae B1.</title>
        <authorList>
            <person name="Gan H.M."/>
            <person name="Gan H.Y."/>
            <person name="Savka M.A."/>
        </authorList>
    </citation>
    <scope>NUCLEOTIDE SEQUENCE [LARGE SCALE GENOMIC DNA]</scope>
    <source>
        <strain evidence="3 4">B1</strain>
    </source>
</reference>
<dbReference type="InterPro" id="IPR042054">
    <property type="entry name" value="YegD-like"/>
</dbReference>
<evidence type="ECO:0000256" key="2">
    <source>
        <dbReference type="ARBA" id="ARBA00022840"/>
    </source>
</evidence>
<dbReference type="SUPFAM" id="SSF53067">
    <property type="entry name" value="Actin-like ATPase domain"/>
    <property type="match status" value="2"/>
</dbReference>
<sequence length="430" mass="46634">MQDQPRALGLDFGTTNSVAAIADAGQSELVEFAGAQATGAVFRSALCFWHDSHVKGGMAHEAGPWAISEYLEFPEDSRFLQSFKSVAASPIFESASIFEKRYRFEELGQMFLGKMIGHAGGTLDKRPERIIVGRPVEYAGARPDEALARQRYDAMFAGFGSEIHYVYEPLGAAFSYASRLDSAATILVADFGGGTSDFSLVRVEAPGAARRCVPLGSAGIGLAGDRFDYRIMDQLVLPMLGKGGAYTSFGKELEIPRSYFADFADWSRLALMRNRRTMDELAKLQKAARDPAAIGRMITVIEKELGYPLYDAVGALKRALSDADNATFRFEGGGIRIETEVARADFERWIAADIAAIEATVDKALAKANVAPESIDRVFLTGGSSLIPAIRDIFFRRFGHDRIATGGELTSIAHGLALVGQEANLTEWAA</sequence>
<name>A0A084EB99_SPHYA</name>
<dbReference type="CDD" id="cd10231">
    <property type="entry name" value="ASKHA_NBD_HSP70_YegD-like"/>
    <property type="match status" value="1"/>
</dbReference>
<dbReference type="GO" id="GO:0005524">
    <property type="term" value="F:ATP binding"/>
    <property type="evidence" value="ECO:0007669"/>
    <property type="project" value="UniProtKB-KW"/>
</dbReference>
<evidence type="ECO:0000313" key="3">
    <source>
        <dbReference type="EMBL" id="KEZ15241.1"/>
    </source>
</evidence>
<protein>
    <submittedName>
        <fullName evidence="3">Molecular chaperone</fullName>
    </submittedName>
</protein>
<dbReference type="EMBL" id="JGVR01000042">
    <property type="protein sequence ID" value="KEZ15241.1"/>
    <property type="molecule type" value="Genomic_DNA"/>
</dbReference>
<evidence type="ECO:0000256" key="1">
    <source>
        <dbReference type="ARBA" id="ARBA00022741"/>
    </source>
</evidence>
<dbReference type="Proteomes" id="UP000028534">
    <property type="component" value="Unassembled WGS sequence"/>
</dbReference>
<dbReference type="InterPro" id="IPR013126">
    <property type="entry name" value="Hsp_70_fam"/>
</dbReference>
<proteinExistence type="predicted"/>
<accession>A0A084EB99</accession>
<gene>
    <name evidence="3" type="ORF">CP98_04477</name>
</gene>
<dbReference type="GO" id="GO:0140662">
    <property type="term" value="F:ATP-dependent protein folding chaperone"/>
    <property type="evidence" value="ECO:0007669"/>
    <property type="project" value="InterPro"/>
</dbReference>
<dbReference type="Gene3D" id="3.90.640.10">
    <property type="entry name" value="Actin, Chain A, domain 4"/>
    <property type="match status" value="2"/>
</dbReference>
<dbReference type="Gene3D" id="3.30.420.40">
    <property type="match status" value="3"/>
</dbReference>
<evidence type="ECO:0000313" key="4">
    <source>
        <dbReference type="Proteomes" id="UP000028534"/>
    </source>
</evidence>
<dbReference type="Pfam" id="PF00012">
    <property type="entry name" value="HSP70"/>
    <property type="match status" value="2"/>
</dbReference>
<comment type="caution">
    <text evidence="3">The sequence shown here is derived from an EMBL/GenBank/DDBJ whole genome shotgun (WGS) entry which is preliminary data.</text>
</comment>
<dbReference type="InterPro" id="IPR043129">
    <property type="entry name" value="ATPase_NBD"/>
</dbReference>
<dbReference type="PANTHER" id="PTHR19375">
    <property type="entry name" value="HEAT SHOCK PROTEIN 70KDA"/>
    <property type="match status" value="1"/>
</dbReference>
<dbReference type="AlphaFoldDB" id="A0A084EB99"/>
<dbReference type="RefSeq" id="WP_037522161.1">
    <property type="nucleotide sequence ID" value="NZ_JGVR01000042.1"/>
</dbReference>
<dbReference type="PATRIC" id="fig|13690.10.peg.4610"/>
<dbReference type="eggNOG" id="COG0443">
    <property type="taxonomic scope" value="Bacteria"/>
</dbReference>
<dbReference type="PRINTS" id="PR00301">
    <property type="entry name" value="HEATSHOCK70"/>
</dbReference>